<comment type="caution">
    <text evidence="4">The sequence shown here is derived from an EMBL/GenBank/DDBJ whole genome shotgun (WGS) entry which is preliminary data.</text>
</comment>
<protein>
    <submittedName>
        <fullName evidence="4">Putative small heat shock protein</fullName>
    </submittedName>
</protein>
<dbReference type="CDD" id="cd06464">
    <property type="entry name" value="ACD_sHsps-like"/>
    <property type="match status" value="1"/>
</dbReference>
<sequence>MAIIKWEPFIDVERFFEDFPVSSLKEIGTDLAVDVYDEGSNIIAKMNVPGVDPEKINVTVEDNMLRVSGAHEEEKEEKKKHYYHKEIRKGSFERVVSLPQLVLKDKVFAEYKNGTLFITLPKANGEESSHKVQVQVKK</sequence>
<evidence type="ECO:0000313" key="4">
    <source>
        <dbReference type="EMBL" id="KKS47595.1"/>
    </source>
</evidence>
<dbReference type="Gene3D" id="2.60.40.790">
    <property type="match status" value="1"/>
</dbReference>
<organism evidence="4 5">
    <name type="scientific">Candidatus Nomurabacteria bacterium GW2011_GWC2_42_20</name>
    <dbReference type="NCBI Taxonomy" id="1618756"/>
    <lineage>
        <taxon>Bacteria</taxon>
        <taxon>Candidatus Nomuraibacteriota</taxon>
    </lineage>
</organism>
<evidence type="ECO:0000259" key="3">
    <source>
        <dbReference type="PROSITE" id="PS01031"/>
    </source>
</evidence>
<keyword evidence="4" id="KW-0346">Stress response</keyword>
<evidence type="ECO:0000256" key="1">
    <source>
        <dbReference type="PROSITE-ProRule" id="PRU00285"/>
    </source>
</evidence>
<dbReference type="STRING" id="1618756.UV12_C0006G0019"/>
<dbReference type="PANTHER" id="PTHR11527">
    <property type="entry name" value="HEAT-SHOCK PROTEIN 20 FAMILY MEMBER"/>
    <property type="match status" value="1"/>
</dbReference>
<evidence type="ECO:0000313" key="5">
    <source>
        <dbReference type="Proteomes" id="UP000034704"/>
    </source>
</evidence>
<dbReference type="AlphaFoldDB" id="A0A0G0ZFV1"/>
<gene>
    <name evidence="4" type="ORF">UV12_C0006G0019</name>
</gene>
<dbReference type="InterPro" id="IPR008978">
    <property type="entry name" value="HSP20-like_chaperone"/>
</dbReference>
<dbReference type="Pfam" id="PF00011">
    <property type="entry name" value="HSP20"/>
    <property type="match status" value="1"/>
</dbReference>
<dbReference type="SUPFAM" id="SSF49764">
    <property type="entry name" value="HSP20-like chaperones"/>
    <property type="match status" value="1"/>
</dbReference>
<dbReference type="InterPro" id="IPR031107">
    <property type="entry name" value="Small_HSP"/>
</dbReference>
<dbReference type="InterPro" id="IPR002068">
    <property type="entry name" value="A-crystallin/Hsp20_dom"/>
</dbReference>
<accession>A0A0G0ZFV1</accession>
<dbReference type="Proteomes" id="UP000034704">
    <property type="component" value="Unassembled WGS sequence"/>
</dbReference>
<name>A0A0G0ZFV1_9BACT</name>
<comment type="similarity">
    <text evidence="1 2">Belongs to the small heat shock protein (HSP20) family.</text>
</comment>
<dbReference type="PROSITE" id="PS01031">
    <property type="entry name" value="SHSP"/>
    <property type="match status" value="1"/>
</dbReference>
<proteinExistence type="inferred from homology"/>
<dbReference type="EMBL" id="LCDG01000006">
    <property type="protein sequence ID" value="KKS47595.1"/>
    <property type="molecule type" value="Genomic_DNA"/>
</dbReference>
<reference evidence="4 5" key="1">
    <citation type="journal article" date="2015" name="Nature">
        <title>rRNA introns, odd ribosomes, and small enigmatic genomes across a large radiation of phyla.</title>
        <authorList>
            <person name="Brown C.T."/>
            <person name="Hug L.A."/>
            <person name="Thomas B.C."/>
            <person name="Sharon I."/>
            <person name="Castelle C.J."/>
            <person name="Singh A."/>
            <person name="Wilkins M.J."/>
            <person name="Williams K.H."/>
            <person name="Banfield J.F."/>
        </authorList>
    </citation>
    <scope>NUCLEOTIDE SEQUENCE [LARGE SCALE GENOMIC DNA]</scope>
</reference>
<feature type="domain" description="SHSP" evidence="3">
    <location>
        <begin position="22"/>
        <end position="137"/>
    </location>
</feature>
<evidence type="ECO:0000256" key="2">
    <source>
        <dbReference type="RuleBase" id="RU003616"/>
    </source>
</evidence>